<keyword evidence="3" id="KW-0963">Cytoplasm</keyword>
<dbReference type="InterPro" id="IPR036061">
    <property type="entry name" value="CheW-like_dom_sf"/>
</dbReference>
<dbReference type="eggNOG" id="COG0835">
    <property type="taxonomic scope" value="Bacteria"/>
</dbReference>
<dbReference type="STRING" id="1458275.AZ34_17615"/>
<dbReference type="PROSITE" id="PS50851">
    <property type="entry name" value="CHEW"/>
    <property type="match status" value="1"/>
</dbReference>
<dbReference type="SMART" id="SM00260">
    <property type="entry name" value="CheW"/>
    <property type="match status" value="1"/>
</dbReference>
<accession>A0A016XMA5</accession>
<comment type="subcellular location">
    <subcellularLocation>
        <location evidence="1">Cytoplasm</location>
    </subcellularLocation>
</comment>
<dbReference type="OrthoDB" id="9790406at2"/>
<evidence type="ECO:0000256" key="1">
    <source>
        <dbReference type="ARBA" id="ARBA00004496"/>
    </source>
</evidence>
<dbReference type="Proteomes" id="UP000023268">
    <property type="component" value="Unassembled WGS sequence"/>
</dbReference>
<dbReference type="CDD" id="cd00732">
    <property type="entry name" value="CheW"/>
    <property type="match status" value="1"/>
</dbReference>
<name>A0A016XMA5_9BURK</name>
<dbReference type="GO" id="GO:0006935">
    <property type="term" value="P:chemotaxis"/>
    <property type="evidence" value="ECO:0007669"/>
    <property type="project" value="InterPro"/>
</dbReference>
<feature type="domain" description="CheW-like" evidence="4">
    <location>
        <begin position="20"/>
        <end position="160"/>
    </location>
</feature>
<dbReference type="InterPro" id="IPR039315">
    <property type="entry name" value="CheW"/>
</dbReference>
<proteinExistence type="predicted"/>
<protein>
    <recommendedName>
        <fullName evidence="2">Chemotaxis protein CheW</fullName>
    </recommendedName>
</protein>
<dbReference type="Gene3D" id="2.30.30.40">
    <property type="entry name" value="SH3 Domains"/>
    <property type="match status" value="1"/>
</dbReference>
<evidence type="ECO:0000313" key="6">
    <source>
        <dbReference type="Proteomes" id="UP000023268"/>
    </source>
</evidence>
<dbReference type="PANTHER" id="PTHR22617:SF45">
    <property type="entry name" value="CHEMOTAXIS PROTEIN CHEW"/>
    <property type="match status" value="1"/>
</dbReference>
<dbReference type="Gene3D" id="2.40.50.180">
    <property type="entry name" value="CheA-289, Domain 4"/>
    <property type="match status" value="1"/>
</dbReference>
<dbReference type="GO" id="GO:0007165">
    <property type="term" value="P:signal transduction"/>
    <property type="evidence" value="ECO:0007669"/>
    <property type="project" value="InterPro"/>
</dbReference>
<dbReference type="InterPro" id="IPR002545">
    <property type="entry name" value="CheW-lke_dom"/>
</dbReference>
<sequence>MSTVLNHAQQDKHAEAPTPIREFLAFKLGKEEYGVDILRVQEIRSFEAPTRMVNAPAHILGVVNLRGVIVPIIDMRMQFGLNDVTYDSFTAVIVLNIGHKVVGMVVDAVSDVITLTPEQLRAAPEISGAIDSSAVLALGTVNDRMLILLDIERVLVASSVQ</sequence>
<evidence type="ECO:0000256" key="3">
    <source>
        <dbReference type="ARBA" id="ARBA00022490"/>
    </source>
</evidence>
<reference evidence="5 6" key="1">
    <citation type="submission" date="2014-02" db="EMBL/GenBank/DDBJ databases">
        <title>Draft Genome of Hylemonella gracilis isolated from the Niagara River.</title>
        <authorList>
            <person name="Pawlowski D.R."/>
            <person name="Koudelka G.B."/>
        </authorList>
    </citation>
    <scope>NUCLEOTIDE SEQUENCE [LARGE SCALE GENOMIC DNA]</scope>
    <source>
        <strain evidence="5 6">Niagara R</strain>
    </source>
</reference>
<dbReference type="EMBL" id="JEMG01000001">
    <property type="protein sequence ID" value="EYC52702.1"/>
    <property type="molecule type" value="Genomic_DNA"/>
</dbReference>
<gene>
    <name evidence="5" type="ORF">AZ34_17615</name>
</gene>
<dbReference type="Pfam" id="PF01584">
    <property type="entry name" value="CheW"/>
    <property type="match status" value="1"/>
</dbReference>
<organism evidence="5 6">
    <name type="scientific">Hylemonella gracilis str. Niagara R</name>
    <dbReference type="NCBI Taxonomy" id="1458275"/>
    <lineage>
        <taxon>Bacteria</taxon>
        <taxon>Pseudomonadati</taxon>
        <taxon>Pseudomonadota</taxon>
        <taxon>Betaproteobacteria</taxon>
        <taxon>Burkholderiales</taxon>
        <taxon>Comamonadaceae</taxon>
        <taxon>Hylemonella</taxon>
    </lineage>
</organism>
<dbReference type="RefSeq" id="WP_051509997.1">
    <property type="nucleotide sequence ID" value="NZ_JEMG01000001.1"/>
</dbReference>
<evidence type="ECO:0000259" key="4">
    <source>
        <dbReference type="PROSITE" id="PS50851"/>
    </source>
</evidence>
<dbReference type="PANTHER" id="PTHR22617">
    <property type="entry name" value="CHEMOTAXIS SENSOR HISTIDINE KINASE-RELATED"/>
    <property type="match status" value="1"/>
</dbReference>
<comment type="caution">
    <text evidence="5">The sequence shown here is derived from an EMBL/GenBank/DDBJ whole genome shotgun (WGS) entry which is preliminary data.</text>
</comment>
<dbReference type="AlphaFoldDB" id="A0A016XMA5"/>
<dbReference type="GO" id="GO:0005829">
    <property type="term" value="C:cytosol"/>
    <property type="evidence" value="ECO:0007669"/>
    <property type="project" value="TreeGrafter"/>
</dbReference>
<dbReference type="SUPFAM" id="SSF50341">
    <property type="entry name" value="CheW-like"/>
    <property type="match status" value="1"/>
</dbReference>
<evidence type="ECO:0000313" key="5">
    <source>
        <dbReference type="EMBL" id="EYC52702.1"/>
    </source>
</evidence>
<evidence type="ECO:0000256" key="2">
    <source>
        <dbReference type="ARBA" id="ARBA00021483"/>
    </source>
</evidence>